<accession>A0ABN2YPT3</accession>
<proteinExistence type="predicted"/>
<sequence>MRTTIDLPIAVSVTDRASMERQLDQAVTIAKTQAMVEGRQGILVTRYD</sequence>
<dbReference type="Proteomes" id="UP001500102">
    <property type="component" value="Unassembled WGS sequence"/>
</dbReference>
<dbReference type="RefSeq" id="WP_344363184.1">
    <property type="nucleotide sequence ID" value="NZ_BAAAQB010000013.1"/>
</dbReference>
<protein>
    <submittedName>
        <fullName evidence="1">Uncharacterized protein</fullName>
    </submittedName>
</protein>
<reference evidence="1 2" key="1">
    <citation type="journal article" date="2019" name="Int. J. Syst. Evol. Microbiol.">
        <title>The Global Catalogue of Microorganisms (GCM) 10K type strain sequencing project: providing services to taxonomists for standard genome sequencing and annotation.</title>
        <authorList>
            <consortium name="The Broad Institute Genomics Platform"/>
            <consortium name="The Broad Institute Genome Sequencing Center for Infectious Disease"/>
            <person name="Wu L."/>
            <person name="Ma J."/>
        </authorList>
    </citation>
    <scope>NUCLEOTIDE SEQUENCE [LARGE SCALE GENOMIC DNA]</scope>
    <source>
        <strain evidence="1 2">JCM 15921</strain>
    </source>
</reference>
<comment type="caution">
    <text evidence="1">The sequence shown here is derived from an EMBL/GenBank/DDBJ whole genome shotgun (WGS) entry which is preliminary data.</text>
</comment>
<keyword evidence="2" id="KW-1185">Reference proteome</keyword>
<evidence type="ECO:0000313" key="2">
    <source>
        <dbReference type="Proteomes" id="UP001500102"/>
    </source>
</evidence>
<evidence type="ECO:0000313" key="1">
    <source>
        <dbReference type="EMBL" id="GAA2130623.1"/>
    </source>
</evidence>
<name>A0ABN2YPT3_9MICC</name>
<dbReference type="EMBL" id="BAAAQB010000013">
    <property type="protein sequence ID" value="GAA2130623.1"/>
    <property type="molecule type" value="Genomic_DNA"/>
</dbReference>
<organism evidence="1 2">
    <name type="scientific">Arthrobacter humicola</name>
    <dbReference type="NCBI Taxonomy" id="409291"/>
    <lineage>
        <taxon>Bacteria</taxon>
        <taxon>Bacillati</taxon>
        <taxon>Actinomycetota</taxon>
        <taxon>Actinomycetes</taxon>
        <taxon>Micrococcales</taxon>
        <taxon>Micrococcaceae</taxon>
        <taxon>Arthrobacter</taxon>
    </lineage>
</organism>
<gene>
    <name evidence="1" type="ORF">GCM10009825_11720</name>
</gene>